<feature type="domain" description="Amino acid transporter transmembrane" evidence="9">
    <location>
        <begin position="33"/>
        <end position="144"/>
    </location>
</feature>
<evidence type="ECO:0000313" key="10">
    <source>
        <dbReference type="EnsemblPlants" id="Kaladp0048s0376.2.v1.1"/>
    </source>
</evidence>
<dbReference type="AlphaFoldDB" id="A0A7N0TYZ9"/>
<dbReference type="Proteomes" id="UP000594263">
    <property type="component" value="Unplaced"/>
</dbReference>
<dbReference type="PANTHER" id="PTHR48017">
    <property type="entry name" value="OS05G0424000 PROTEIN-RELATED"/>
    <property type="match status" value="1"/>
</dbReference>
<reference evidence="10" key="1">
    <citation type="submission" date="2021-01" db="UniProtKB">
        <authorList>
            <consortium name="EnsemblPlants"/>
        </authorList>
    </citation>
    <scope>IDENTIFICATION</scope>
</reference>
<feature type="transmembrane region" description="Helical" evidence="8">
    <location>
        <begin position="66"/>
        <end position="87"/>
    </location>
</feature>
<protein>
    <recommendedName>
        <fullName evidence="9">Amino acid transporter transmembrane domain-containing protein</fullName>
    </recommendedName>
</protein>
<evidence type="ECO:0000313" key="11">
    <source>
        <dbReference type="Proteomes" id="UP000594263"/>
    </source>
</evidence>
<evidence type="ECO:0000259" key="9">
    <source>
        <dbReference type="Pfam" id="PF01490"/>
    </source>
</evidence>
<keyword evidence="5 8" id="KW-1133">Transmembrane helix</keyword>
<feature type="transmembrane region" description="Helical" evidence="8">
    <location>
        <begin position="146"/>
        <end position="170"/>
    </location>
</feature>
<dbReference type="InterPro" id="IPR013057">
    <property type="entry name" value="AA_transpt_TM"/>
</dbReference>
<keyword evidence="4" id="KW-0029">Amino-acid transport</keyword>
<keyword evidence="11" id="KW-1185">Reference proteome</keyword>
<accession>A0A7N0TYZ9</accession>
<feature type="transmembrane region" description="Helical" evidence="8">
    <location>
        <begin position="280"/>
        <end position="304"/>
    </location>
</feature>
<evidence type="ECO:0000256" key="3">
    <source>
        <dbReference type="ARBA" id="ARBA00022692"/>
    </source>
</evidence>
<keyword evidence="6 8" id="KW-0472">Membrane</keyword>
<evidence type="ECO:0000256" key="8">
    <source>
        <dbReference type="SAM" id="Phobius"/>
    </source>
</evidence>
<feature type="domain" description="Amino acid transporter transmembrane" evidence="9">
    <location>
        <begin position="146"/>
        <end position="422"/>
    </location>
</feature>
<feature type="region of interest" description="Disordered" evidence="7">
    <location>
        <begin position="1"/>
        <end position="27"/>
    </location>
</feature>
<dbReference type="EnsemblPlants" id="Kaladp0048s0376.2.v1.1">
    <property type="protein sequence ID" value="Kaladp0048s0376.2.v1.1"/>
    <property type="gene ID" value="Kaladp0048s0376.v1.1"/>
</dbReference>
<name>A0A7N0TYZ9_KALFE</name>
<feature type="transmembrane region" description="Helical" evidence="8">
    <location>
        <begin position="365"/>
        <end position="384"/>
    </location>
</feature>
<dbReference type="GO" id="GO:0006865">
    <property type="term" value="P:amino acid transport"/>
    <property type="evidence" value="ECO:0007669"/>
    <property type="project" value="UniProtKB-KW"/>
</dbReference>
<comment type="subcellular location">
    <subcellularLocation>
        <location evidence="1">Membrane</location>
    </subcellularLocation>
</comment>
<evidence type="ECO:0000256" key="5">
    <source>
        <dbReference type="ARBA" id="ARBA00022989"/>
    </source>
</evidence>
<dbReference type="Gramene" id="Kaladp0048s0376.2.v1.1">
    <property type="protein sequence ID" value="Kaladp0048s0376.2.v1.1"/>
    <property type="gene ID" value="Kaladp0048s0376.v1.1"/>
</dbReference>
<evidence type="ECO:0000256" key="7">
    <source>
        <dbReference type="SAM" id="MobiDB-lite"/>
    </source>
</evidence>
<sequence>MGFDDDYEHQSPLLDGEASSSWSEESDEPVVVRTGTVWTAMAHIITGVIGAGVLSLAWSVAQLGWIAGPLAILIFAAITVVAANLLIDCYRAPHPELGPKRNRSYMEAVRLLLGDKSAAVAALFMQESLYGAGVTYTITAANSISMEWLSVLSAVMSFTYAFIGLGFGLAKVIENGTIKGSLGGVSTSSTASKLFLAFQALGDMACAYPFSIIVLEIQDTLKSPPSQNKTMKKAAKFATLVTTFFYLCCGCFGYAAFGNATPGNMLTGFGFYEPYWLVDFANACIVLHLVGGYQVFAQPVFAFAERGMRKKFPNNSFINQVHTLKLPFLFPVQISVLRLCFRTLYVVSTTGVAMLFPYFNQVLGLLGGLNFWPLCIYFPIRMYTAQKKIQPWSSQWLALQVFSIFCFCVAAVAFIGSIEGVISARFG</sequence>
<proteinExistence type="predicted"/>
<feature type="transmembrane region" description="Helical" evidence="8">
    <location>
        <begin position="237"/>
        <end position="260"/>
    </location>
</feature>
<evidence type="ECO:0000256" key="4">
    <source>
        <dbReference type="ARBA" id="ARBA00022970"/>
    </source>
</evidence>
<keyword evidence="2" id="KW-0813">Transport</keyword>
<feature type="transmembrane region" description="Helical" evidence="8">
    <location>
        <begin position="40"/>
        <end position="60"/>
    </location>
</feature>
<organism evidence="10 11">
    <name type="scientific">Kalanchoe fedtschenkoi</name>
    <name type="common">Lavender scallops</name>
    <name type="synonym">South American air plant</name>
    <dbReference type="NCBI Taxonomy" id="63787"/>
    <lineage>
        <taxon>Eukaryota</taxon>
        <taxon>Viridiplantae</taxon>
        <taxon>Streptophyta</taxon>
        <taxon>Embryophyta</taxon>
        <taxon>Tracheophyta</taxon>
        <taxon>Spermatophyta</taxon>
        <taxon>Magnoliopsida</taxon>
        <taxon>eudicotyledons</taxon>
        <taxon>Gunneridae</taxon>
        <taxon>Pentapetalae</taxon>
        <taxon>Saxifragales</taxon>
        <taxon>Crassulaceae</taxon>
        <taxon>Kalanchoe</taxon>
    </lineage>
</organism>
<evidence type="ECO:0000256" key="6">
    <source>
        <dbReference type="ARBA" id="ARBA00023136"/>
    </source>
</evidence>
<keyword evidence="3 8" id="KW-0812">Transmembrane</keyword>
<dbReference type="GO" id="GO:0016020">
    <property type="term" value="C:membrane"/>
    <property type="evidence" value="ECO:0007669"/>
    <property type="project" value="UniProtKB-SubCell"/>
</dbReference>
<evidence type="ECO:0000256" key="1">
    <source>
        <dbReference type="ARBA" id="ARBA00004370"/>
    </source>
</evidence>
<evidence type="ECO:0000256" key="2">
    <source>
        <dbReference type="ARBA" id="ARBA00022448"/>
    </source>
</evidence>
<feature type="transmembrane region" description="Helical" evidence="8">
    <location>
        <begin position="396"/>
        <end position="418"/>
    </location>
</feature>
<dbReference type="Pfam" id="PF01490">
    <property type="entry name" value="Aa_trans"/>
    <property type="match status" value="2"/>
</dbReference>